<evidence type="ECO:0000259" key="4">
    <source>
        <dbReference type="Pfam" id="PF01420"/>
    </source>
</evidence>
<dbReference type="InterPro" id="IPR000055">
    <property type="entry name" value="Restrct_endonuc_typeI_TRD"/>
</dbReference>
<dbReference type="Gene3D" id="1.10.287.1120">
    <property type="entry name" value="Bipartite methylase S protein"/>
    <property type="match status" value="1"/>
</dbReference>
<dbReference type="Pfam" id="PF01420">
    <property type="entry name" value="Methylase_S"/>
    <property type="match status" value="2"/>
</dbReference>
<dbReference type="InterPro" id="IPR044946">
    <property type="entry name" value="Restrct_endonuc_typeI_TRD_sf"/>
</dbReference>
<dbReference type="GeneID" id="74308284"/>
<dbReference type="GO" id="GO:0003677">
    <property type="term" value="F:DNA binding"/>
    <property type="evidence" value="ECO:0007669"/>
    <property type="project" value="UniProtKB-KW"/>
</dbReference>
<dbReference type="EC" id="3.1.21.-" evidence="5"/>
<dbReference type="Gene3D" id="3.90.220.20">
    <property type="entry name" value="DNA methylase specificity domains"/>
    <property type="match status" value="2"/>
</dbReference>
<dbReference type="GO" id="GO:0016787">
    <property type="term" value="F:hydrolase activity"/>
    <property type="evidence" value="ECO:0007669"/>
    <property type="project" value="UniProtKB-KW"/>
</dbReference>
<sequence>MRSMKDSGVEWIGEIPEYWNLRKLSHLLTSIGSGTTPKNKVDYYKGDISWLNTGDLNDGQISQIKKTVSELAVKDYSALKIYPENSVVIAMYGATIGKLGIITSPTTTNQACCVMTCGTELIPLYLYYSLFGMRPYILTLAYGAGQPNISANTIRFLPILLPSLNEQTRIASFLDKKCAAIDSAIKNQRASIDKLKEYRQAVITEAVTKGLNPDVPMKDSGVEWIGEIPEKWDVTKVSMLYNVILGKMLSNNPSDEFDSLENYLCAANLKWDGIRIDEVKRMWFSETEKSRYLLTKGDIVVTEGGDIGVSSEYLGEASPCYIQNAVHKVTAKDKSASNKLFYYWMCAVKNSGYLDLICNKATIAHYTKEKLSTTPVLAIPIKEQTEIAAYLDKKCSVIDKTVSGKEKLIEKLEEYKKSLIYEAVTGKIEVPT</sequence>
<dbReference type="GO" id="GO:0004519">
    <property type="term" value="F:endonuclease activity"/>
    <property type="evidence" value="ECO:0007669"/>
    <property type="project" value="UniProtKB-KW"/>
</dbReference>
<evidence type="ECO:0000313" key="5">
    <source>
        <dbReference type="EMBL" id="UUX91927.1"/>
    </source>
</evidence>
<dbReference type="InterPro" id="IPR052021">
    <property type="entry name" value="Type-I_RS_S_subunit"/>
</dbReference>
<evidence type="ECO:0000256" key="3">
    <source>
        <dbReference type="ARBA" id="ARBA00023125"/>
    </source>
</evidence>
<dbReference type="RefSeq" id="WP_257742078.1">
    <property type="nucleotide sequence ID" value="NZ_CP096115.1"/>
</dbReference>
<dbReference type="Proteomes" id="UP001060368">
    <property type="component" value="Chromosome"/>
</dbReference>
<accession>A0A9E7PR22</accession>
<dbReference type="CDD" id="cd17280">
    <property type="entry name" value="RMtype1_S_MspEN3ORF6650P_TRD2-CR2_like"/>
    <property type="match status" value="1"/>
</dbReference>
<evidence type="ECO:0000313" key="6">
    <source>
        <dbReference type="Proteomes" id="UP001060368"/>
    </source>
</evidence>
<comment type="similarity">
    <text evidence="1">Belongs to the type-I restriction system S methylase family.</text>
</comment>
<dbReference type="PANTHER" id="PTHR30408">
    <property type="entry name" value="TYPE-1 RESTRICTION ENZYME ECOKI SPECIFICITY PROTEIN"/>
    <property type="match status" value="1"/>
</dbReference>
<reference evidence="5" key="1">
    <citation type="submission" date="2022-04" db="EMBL/GenBank/DDBJ databases">
        <title>Complete genome of Methanoplanus endosymbiosus DSM 3599.</title>
        <authorList>
            <person name="Chen S.-C."/>
            <person name="You Y.-T."/>
            <person name="Zhou Y.-Z."/>
            <person name="Lai M.-C."/>
        </authorList>
    </citation>
    <scope>NUCLEOTIDE SEQUENCE</scope>
    <source>
        <strain evidence="5">DSM 3599</strain>
    </source>
</reference>
<evidence type="ECO:0000256" key="2">
    <source>
        <dbReference type="ARBA" id="ARBA00022747"/>
    </source>
</evidence>
<keyword evidence="6" id="KW-1185">Reference proteome</keyword>
<proteinExistence type="inferred from homology"/>
<name>A0A9E7PR22_9EURY</name>
<feature type="domain" description="Type I restriction modification DNA specificity" evidence="4">
    <location>
        <begin position="16"/>
        <end position="187"/>
    </location>
</feature>
<evidence type="ECO:0000256" key="1">
    <source>
        <dbReference type="ARBA" id="ARBA00010923"/>
    </source>
</evidence>
<keyword evidence="2" id="KW-0680">Restriction system</keyword>
<keyword evidence="5" id="KW-0540">Nuclease</keyword>
<dbReference type="GO" id="GO:0009307">
    <property type="term" value="P:DNA restriction-modification system"/>
    <property type="evidence" value="ECO:0007669"/>
    <property type="project" value="UniProtKB-KW"/>
</dbReference>
<gene>
    <name evidence="5" type="ORF">L6E24_11245</name>
</gene>
<dbReference type="REBASE" id="651311">
    <property type="entry name" value="S3.Men3599ORF11255P"/>
</dbReference>
<dbReference type="KEGG" id="mend:L6E24_11245"/>
<dbReference type="EMBL" id="CP096115">
    <property type="protein sequence ID" value="UUX91927.1"/>
    <property type="molecule type" value="Genomic_DNA"/>
</dbReference>
<feature type="domain" description="Type I restriction modification DNA specificity" evidence="4">
    <location>
        <begin position="287"/>
        <end position="411"/>
    </location>
</feature>
<organism evidence="5 6">
    <name type="scientific">Methanoplanus endosymbiosus</name>
    <dbReference type="NCBI Taxonomy" id="33865"/>
    <lineage>
        <taxon>Archaea</taxon>
        <taxon>Methanobacteriati</taxon>
        <taxon>Methanobacteriota</taxon>
        <taxon>Stenosarchaea group</taxon>
        <taxon>Methanomicrobia</taxon>
        <taxon>Methanomicrobiales</taxon>
        <taxon>Methanomicrobiaceae</taxon>
        <taxon>Methanoplanus</taxon>
    </lineage>
</organism>
<keyword evidence="5" id="KW-0378">Hydrolase</keyword>
<keyword evidence="5" id="KW-0255">Endonuclease</keyword>
<dbReference type="PANTHER" id="PTHR30408:SF12">
    <property type="entry name" value="TYPE I RESTRICTION ENZYME MJAVIII SPECIFICITY SUBUNIT"/>
    <property type="match status" value="1"/>
</dbReference>
<dbReference type="AlphaFoldDB" id="A0A9E7PR22"/>
<protein>
    <submittedName>
        <fullName evidence="5">Restriction endonuclease subunit S</fullName>
        <ecNumber evidence="5">3.1.21.-</ecNumber>
    </submittedName>
</protein>
<dbReference type="SUPFAM" id="SSF116734">
    <property type="entry name" value="DNA methylase specificity domain"/>
    <property type="match status" value="2"/>
</dbReference>
<keyword evidence="3" id="KW-0238">DNA-binding</keyword>